<accession>A0A5M6DP43</accession>
<proteinExistence type="predicted"/>
<organism evidence="1 2">
    <name type="scientific">Adhaeribacter rhizoryzae</name>
    <dbReference type="NCBI Taxonomy" id="2607907"/>
    <lineage>
        <taxon>Bacteria</taxon>
        <taxon>Pseudomonadati</taxon>
        <taxon>Bacteroidota</taxon>
        <taxon>Cytophagia</taxon>
        <taxon>Cytophagales</taxon>
        <taxon>Hymenobacteraceae</taxon>
        <taxon>Adhaeribacter</taxon>
    </lineage>
</organism>
<dbReference type="RefSeq" id="WP_150086199.1">
    <property type="nucleotide sequence ID" value="NZ_VWSF01000001.1"/>
</dbReference>
<dbReference type="AlphaFoldDB" id="A0A5M6DP43"/>
<sequence>MRRVIVYQTLEDRDTDLGKLELNGPYPCKWPNTWLGHGYYFWDSFIENAHWWGQEIRNYSNGYIICEAICDFNDSDCCDLVGNTEHLKLFHDTYEFLKQKGLANSKTTVGRIIQYLKEDVKTFKYSATRALGFRSKNFHSKFSFTLPFENGKPAYLDFTPAIQICFYSKTSLNLRGYKIKYPPKYSDDYLV</sequence>
<reference evidence="1 2" key="1">
    <citation type="submission" date="2019-09" db="EMBL/GenBank/DDBJ databases">
        <title>Genome sequence and assembly of Adhaeribacter sp.</title>
        <authorList>
            <person name="Chhetri G."/>
        </authorList>
    </citation>
    <scope>NUCLEOTIDE SEQUENCE [LARGE SCALE GENOMIC DNA]</scope>
    <source>
        <strain evidence="1 2">DK36</strain>
    </source>
</reference>
<protein>
    <submittedName>
        <fullName evidence="1">Uncharacterized protein</fullName>
    </submittedName>
</protein>
<dbReference type="Proteomes" id="UP000323426">
    <property type="component" value="Unassembled WGS sequence"/>
</dbReference>
<evidence type="ECO:0000313" key="2">
    <source>
        <dbReference type="Proteomes" id="UP000323426"/>
    </source>
</evidence>
<comment type="caution">
    <text evidence="1">The sequence shown here is derived from an EMBL/GenBank/DDBJ whole genome shotgun (WGS) entry which is preliminary data.</text>
</comment>
<evidence type="ECO:0000313" key="1">
    <source>
        <dbReference type="EMBL" id="KAA5549203.1"/>
    </source>
</evidence>
<gene>
    <name evidence="1" type="ORF">F0145_01015</name>
</gene>
<dbReference type="EMBL" id="VWSF01000001">
    <property type="protein sequence ID" value="KAA5549203.1"/>
    <property type="molecule type" value="Genomic_DNA"/>
</dbReference>
<keyword evidence="2" id="KW-1185">Reference proteome</keyword>
<name>A0A5M6DP43_9BACT</name>